<dbReference type="AlphaFoldDB" id="A0A3S4ETC5"/>
<protein>
    <submittedName>
        <fullName evidence="1">Uncharacterized protein</fullName>
    </submittedName>
</protein>
<evidence type="ECO:0000313" key="1">
    <source>
        <dbReference type="EMBL" id="VDZ56458.1"/>
    </source>
</evidence>
<proteinExistence type="predicted"/>
<organism evidence="1 2">
    <name type="scientific">Serratia odorifera</name>
    <dbReference type="NCBI Taxonomy" id="618"/>
    <lineage>
        <taxon>Bacteria</taxon>
        <taxon>Pseudomonadati</taxon>
        <taxon>Pseudomonadota</taxon>
        <taxon>Gammaproteobacteria</taxon>
        <taxon>Enterobacterales</taxon>
        <taxon>Yersiniaceae</taxon>
        <taxon>Serratia</taxon>
    </lineage>
</organism>
<dbReference type="KEGG" id="sof:NCTC11214_02112"/>
<gene>
    <name evidence="1" type="ORF">NCTC11214_02112</name>
</gene>
<name>A0A3S4ETC5_SEROD</name>
<dbReference type="EMBL" id="LR134117">
    <property type="protein sequence ID" value="VDZ56458.1"/>
    <property type="molecule type" value="Genomic_DNA"/>
</dbReference>
<dbReference type="Proteomes" id="UP000281391">
    <property type="component" value="Chromosome"/>
</dbReference>
<evidence type="ECO:0000313" key="2">
    <source>
        <dbReference type="Proteomes" id="UP000281391"/>
    </source>
</evidence>
<sequence>MLMFVSPVPLLLVLIVKILLLQPISYNSILIWKRFPYVLYAITLLTT</sequence>
<accession>A0A3S4ETC5</accession>
<reference evidence="1 2" key="1">
    <citation type="submission" date="2018-12" db="EMBL/GenBank/DDBJ databases">
        <authorList>
            <consortium name="Pathogen Informatics"/>
        </authorList>
    </citation>
    <scope>NUCLEOTIDE SEQUENCE [LARGE SCALE GENOMIC DNA]</scope>
    <source>
        <strain evidence="1 2">NCTC11214</strain>
    </source>
</reference>